<dbReference type="PIRSF" id="PIRSF032131">
    <property type="entry name" value="UCP032131"/>
    <property type="match status" value="1"/>
</dbReference>
<evidence type="ECO:0000313" key="2">
    <source>
        <dbReference type="Proteomes" id="UP000244810"/>
    </source>
</evidence>
<evidence type="ECO:0000313" key="1">
    <source>
        <dbReference type="EMBL" id="PVE45015.1"/>
    </source>
</evidence>
<gene>
    <name evidence="1" type="ORF">DDE23_23690</name>
</gene>
<keyword evidence="2" id="KW-1185">Reference proteome</keyword>
<reference evidence="1 2" key="1">
    <citation type="journal article" date="2011" name="Syst. Appl. Microbiol.">
        <title>Defluviimonas denitrificans gen. nov., sp. nov., and Pararhodobacter aggregans gen. nov., sp. nov., non-phototrophic Rhodobacteraceae from the biofilter of a marine aquaculture.</title>
        <authorList>
            <person name="Foesel B.U."/>
            <person name="Drake H.L."/>
            <person name="Schramm A."/>
        </authorList>
    </citation>
    <scope>NUCLEOTIDE SEQUENCE [LARGE SCALE GENOMIC DNA]</scope>
    <source>
        <strain evidence="1 2">D1-19</strain>
    </source>
</reference>
<name>A0A2T7UK21_9RHOB</name>
<organism evidence="1 2">
    <name type="scientific">Pararhodobacter aggregans</name>
    <dbReference type="NCBI Taxonomy" id="404875"/>
    <lineage>
        <taxon>Bacteria</taxon>
        <taxon>Pseudomonadati</taxon>
        <taxon>Pseudomonadota</taxon>
        <taxon>Alphaproteobacteria</taxon>
        <taxon>Rhodobacterales</taxon>
        <taxon>Paracoccaceae</taxon>
        <taxon>Pararhodobacter</taxon>
    </lineage>
</organism>
<dbReference type="OrthoDB" id="9799894at2"/>
<proteinExistence type="predicted"/>
<dbReference type="EMBL" id="QDDR01000019">
    <property type="protein sequence ID" value="PVE45015.1"/>
    <property type="molecule type" value="Genomic_DNA"/>
</dbReference>
<dbReference type="Pfam" id="PF06676">
    <property type="entry name" value="DUF1178"/>
    <property type="match status" value="1"/>
</dbReference>
<dbReference type="RefSeq" id="WP_107754985.1">
    <property type="nucleotide sequence ID" value="NZ_QBKF01000019.1"/>
</dbReference>
<dbReference type="Proteomes" id="UP000244810">
    <property type="component" value="Unassembled WGS sequence"/>
</dbReference>
<comment type="caution">
    <text evidence="1">The sequence shown here is derived from an EMBL/GenBank/DDBJ whole genome shotgun (WGS) entry which is preliminary data.</text>
</comment>
<protein>
    <submittedName>
        <fullName evidence="1">DUF1178 domain-containing protein</fullName>
    </submittedName>
</protein>
<accession>A0A2T7UK21</accession>
<sequence length="139" mass="15068">MIRYSLKCDQGHTFESWFASAAAYDALAKAGHVGCVHCGSTRVEKALMAPSVAQADAEVRPLATPTSELEQKLAALRRQVEESSDYVGRDFAREARAMHAGESPERPIWGEARIDEAKALIEDGVPVAPLPFMGKARAN</sequence>
<dbReference type="InterPro" id="IPR009562">
    <property type="entry name" value="DUF1178"/>
</dbReference>
<dbReference type="AlphaFoldDB" id="A0A2T7UK21"/>